<reference evidence="2 3" key="2">
    <citation type="submission" date="2018-11" db="EMBL/GenBank/DDBJ databases">
        <authorList>
            <consortium name="Pathogen Informatics"/>
        </authorList>
    </citation>
    <scope>NUCLEOTIDE SEQUENCE [LARGE SCALE GENOMIC DNA]</scope>
</reference>
<dbReference type="Proteomes" id="UP000274429">
    <property type="component" value="Unassembled WGS sequence"/>
</dbReference>
<protein>
    <submittedName>
        <fullName evidence="4">Arm_2 domain-containing protein</fullName>
    </submittedName>
</protein>
<evidence type="ECO:0000313" key="4">
    <source>
        <dbReference type="WBParaSite" id="TTAC_0001036101-mRNA-1"/>
    </source>
</evidence>
<evidence type="ECO:0000313" key="3">
    <source>
        <dbReference type="Proteomes" id="UP000274429"/>
    </source>
</evidence>
<keyword evidence="3" id="KW-1185">Reference proteome</keyword>
<sequence length="103" mass="11573">MNELVALVRLLGNFSMMDDACVTVGQHLSEVLELITSESDVVKRQVWTVLLNLSCNKQCLDVILRAESVKEDLVSSTTLFLQDGLDKEAFADAWLLLQMLKRC</sequence>
<dbReference type="EMBL" id="UYWX01021576">
    <property type="protein sequence ID" value="VDM35324.1"/>
    <property type="molecule type" value="Genomic_DNA"/>
</dbReference>
<dbReference type="Pfam" id="PF04826">
    <property type="entry name" value="Arm_2"/>
    <property type="match status" value="1"/>
</dbReference>
<dbReference type="AlphaFoldDB" id="A0A0R3X9Y4"/>
<evidence type="ECO:0000313" key="2">
    <source>
        <dbReference type="EMBL" id="VDM35324.1"/>
    </source>
</evidence>
<dbReference type="WBParaSite" id="TTAC_0001036101-mRNA-1">
    <property type="protein sequence ID" value="TTAC_0001036101-mRNA-1"/>
    <property type="gene ID" value="TTAC_0001036101"/>
</dbReference>
<gene>
    <name evidence="2" type="ORF">TTAC_LOCUS10344</name>
</gene>
<proteinExistence type="predicted"/>
<dbReference type="OrthoDB" id="6260699at2759"/>
<name>A0A0R3X9Y4_HYDTA</name>
<accession>A0A0R3X9Y4</accession>
<organism evidence="4">
    <name type="scientific">Hydatigena taeniaeformis</name>
    <name type="common">Feline tapeworm</name>
    <name type="synonym">Taenia taeniaeformis</name>
    <dbReference type="NCBI Taxonomy" id="6205"/>
    <lineage>
        <taxon>Eukaryota</taxon>
        <taxon>Metazoa</taxon>
        <taxon>Spiralia</taxon>
        <taxon>Lophotrochozoa</taxon>
        <taxon>Platyhelminthes</taxon>
        <taxon>Cestoda</taxon>
        <taxon>Eucestoda</taxon>
        <taxon>Cyclophyllidea</taxon>
        <taxon>Taeniidae</taxon>
        <taxon>Hydatigera</taxon>
    </lineage>
</organism>
<dbReference type="InterPro" id="IPR006911">
    <property type="entry name" value="ARM-rpt_dom"/>
</dbReference>
<evidence type="ECO:0000259" key="1">
    <source>
        <dbReference type="Pfam" id="PF04826"/>
    </source>
</evidence>
<feature type="domain" description="Armadillo repeat-containing" evidence="1">
    <location>
        <begin position="6"/>
        <end position="69"/>
    </location>
</feature>
<reference evidence="4" key="1">
    <citation type="submission" date="2017-02" db="UniProtKB">
        <authorList>
            <consortium name="WormBaseParasite"/>
        </authorList>
    </citation>
    <scope>IDENTIFICATION</scope>
</reference>